<dbReference type="RefSeq" id="WP_099788698.1">
    <property type="nucleotide sequence ID" value="NZ_JBHLYV010000004.1"/>
</dbReference>
<dbReference type="InterPro" id="IPR014729">
    <property type="entry name" value="Rossmann-like_a/b/a_fold"/>
</dbReference>
<organism evidence="3 4">
    <name type="scientific">Massilia eurypsychrophila</name>
    <dbReference type="NCBI Taxonomy" id="1485217"/>
    <lineage>
        <taxon>Bacteria</taxon>
        <taxon>Pseudomonadati</taxon>
        <taxon>Pseudomonadota</taxon>
        <taxon>Betaproteobacteria</taxon>
        <taxon>Burkholderiales</taxon>
        <taxon>Oxalobacteraceae</taxon>
        <taxon>Telluria group</taxon>
        <taxon>Massilia</taxon>
    </lineage>
</organism>
<dbReference type="CDD" id="cd00293">
    <property type="entry name" value="USP-like"/>
    <property type="match status" value="1"/>
</dbReference>
<comment type="similarity">
    <text evidence="1">Belongs to the universal stress protein A family.</text>
</comment>
<dbReference type="InterPro" id="IPR006016">
    <property type="entry name" value="UspA"/>
</dbReference>
<dbReference type="Gene3D" id="3.40.50.620">
    <property type="entry name" value="HUPs"/>
    <property type="match status" value="1"/>
</dbReference>
<dbReference type="PANTHER" id="PTHR46268:SF6">
    <property type="entry name" value="UNIVERSAL STRESS PROTEIN UP12"/>
    <property type="match status" value="1"/>
</dbReference>
<accession>A0A2G8TF12</accession>
<evidence type="ECO:0000313" key="4">
    <source>
        <dbReference type="Proteomes" id="UP000230390"/>
    </source>
</evidence>
<dbReference type="AlphaFoldDB" id="A0A2G8TF12"/>
<reference evidence="3 4" key="1">
    <citation type="submission" date="2017-10" db="EMBL/GenBank/DDBJ databases">
        <title>Massilia psychrophilum sp. nov., a novel purple-pigmented bacterium isolated from Tianshan glacier, Xinjiang Municipality, China.</title>
        <authorList>
            <person name="Wang H."/>
        </authorList>
    </citation>
    <scope>NUCLEOTIDE SEQUENCE [LARGE SCALE GENOMIC DNA]</scope>
    <source>
        <strain evidence="3 4">JCM 30074</strain>
    </source>
</reference>
<sequence length="145" mass="15411">MFSSILWPVDGTPLSFTPMQTIINLAKLSNATVAVLSIAEPRLYRASDADAIAAGNQVEDDHLTSARREVDKARAAVVQAGVVCYDLVALSALPSAEILHTAEQRGCDLIVMATRGKMGVVDTLFTTSCTQEVIEASKVPVLVLP</sequence>
<dbReference type="EMBL" id="PDOC01000006">
    <property type="protein sequence ID" value="PIL44637.1"/>
    <property type="molecule type" value="Genomic_DNA"/>
</dbReference>
<dbReference type="SUPFAM" id="SSF52402">
    <property type="entry name" value="Adenine nucleotide alpha hydrolases-like"/>
    <property type="match status" value="1"/>
</dbReference>
<dbReference type="PANTHER" id="PTHR46268">
    <property type="entry name" value="STRESS RESPONSE PROTEIN NHAX"/>
    <property type="match status" value="1"/>
</dbReference>
<gene>
    <name evidence="3" type="ORF">CR105_12015</name>
</gene>
<feature type="domain" description="UspA" evidence="2">
    <location>
        <begin position="1"/>
        <end position="145"/>
    </location>
</feature>
<name>A0A2G8TF12_9BURK</name>
<proteinExistence type="inferred from homology"/>
<keyword evidence="4" id="KW-1185">Reference proteome</keyword>
<evidence type="ECO:0000313" key="3">
    <source>
        <dbReference type="EMBL" id="PIL44637.1"/>
    </source>
</evidence>
<dbReference type="Proteomes" id="UP000230390">
    <property type="component" value="Unassembled WGS sequence"/>
</dbReference>
<dbReference type="OrthoDB" id="5295044at2"/>
<comment type="caution">
    <text evidence="3">The sequence shown here is derived from an EMBL/GenBank/DDBJ whole genome shotgun (WGS) entry which is preliminary data.</text>
</comment>
<evidence type="ECO:0000256" key="1">
    <source>
        <dbReference type="ARBA" id="ARBA00008791"/>
    </source>
</evidence>
<evidence type="ECO:0000259" key="2">
    <source>
        <dbReference type="Pfam" id="PF00582"/>
    </source>
</evidence>
<protein>
    <recommendedName>
        <fullName evidence="2">UspA domain-containing protein</fullName>
    </recommendedName>
</protein>
<dbReference type="Pfam" id="PF00582">
    <property type="entry name" value="Usp"/>
    <property type="match status" value="1"/>
</dbReference>